<keyword evidence="4" id="KW-1185">Reference proteome</keyword>
<reference evidence="3 4" key="1">
    <citation type="journal article" date="2016" name="Mol. Biol. Evol.">
        <title>Comparative Genomics of Early-Diverging Mushroom-Forming Fungi Provides Insights into the Origins of Lignocellulose Decay Capabilities.</title>
        <authorList>
            <person name="Nagy L.G."/>
            <person name="Riley R."/>
            <person name="Tritt A."/>
            <person name="Adam C."/>
            <person name="Daum C."/>
            <person name="Floudas D."/>
            <person name="Sun H."/>
            <person name="Yadav J.S."/>
            <person name="Pangilinan J."/>
            <person name="Larsson K.H."/>
            <person name="Matsuura K."/>
            <person name="Barry K."/>
            <person name="Labutti K."/>
            <person name="Kuo R."/>
            <person name="Ohm R.A."/>
            <person name="Bhattacharya S.S."/>
            <person name="Shirouzu T."/>
            <person name="Yoshinaga Y."/>
            <person name="Martin F.M."/>
            <person name="Grigoriev I.V."/>
            <person name="Hibbett D.S."/>
        </authorList>
    </citation>
    <scope>NUCLEOTIDE SEQUENCE [LARGE SCALE GENOMIC DNA]</scope>
    <source>
        <strain evidence="3 4">CBS 109695</strain>
    </source>
</reference>
<dbReference type="Gene3D" id="4.10.240.10">
    <property type="entry name" value="Zn(2)-C6 fungal-type DNA-binding domain"/>
    <property type="match status" value="1"/>
</dbReference>
<evidence type="ECO:0000313" key="3">
    <source>
        <dbReference type="EMBL" id="KZP33177.1"/>
    </source>
</evidence>
<dbReference type="InterPro" id="IPR036864">
    <property type="entry name" value="Zn2-C6_fun-type_DNA-bd_sf"/>
</dbReference>
<gene>
    <name evidence="3" type="ORF">FIBSPDRAFT_881946</name>
</gene>
<feature type="compositionally biased region" description="Polar residues" evidence="1">
    <location>
        <begin position="76"/>
        <end position="88"/>
    </location>
</feature>
<evidence type="ECO:0000256" key="1">
    <source>
        <dbReference type="SAM" id="MobiDB-lite"/>
    </source>
</evidence>
<sequence length="455" mass="49598">MDFSRTRTHGGMQGGKKHEVVPSFSSSQELSQEQSMDVDAQKGWEGQGTVSNPFEMSSEADQIQYVSPEDGYAHSESMTPQTTPSFSVSDGDPTPSLMPLGPPARRRPSRGTSPSSSMSPSRHVDVIEDVKSARRSTIIKQKSKKKSSMACTRCRQLKKKCHVVPGTRCERCMAQDLVCEYKDGTSNPTTPRGPPTAGSAPGLEVEVAQAWSVPSPPSTPPSPTLAILPDMPWAFELSDDEALLYAPRMIHPANHALFKKPPSPEVAPSRAPHSFSQFAYLPSPLIPYAKSLYSGAHHVPDQPYPIDTSGPSDQLLGQYPHDSYQLDSEVINANIHAHEPISSETWLDPNMAFANASSIPPKGISNLEMQLSLLDEIDWDFEDDSIPEVCPEPRILHIDLYPNEDCEDLIPELSPGPKSLALDLHSVGDGGSHIPAMIPDIEEMSVDLVDDPAHI</sequence>
<dbReference type="GO" id="GO:0008270">
    <property type="term" value="F:zinc ion binding"/>
    <property type="evidence" value="ECO:0007669"/>
    <property type="project" value="InterPro"/>
</dbReference>
<dbReference type="CDD" id="cd00067">
    <property type="entry name" value="GAL4"/>
    <property type="match status" value="1"/>
</dbReference>
<feature type="compositionally biased region" description="Low complexity" evidence="1">
    <location>
        <begin position="23"/>
        <end position="35"/>
    </location>
</feature>
<feature type="compositionally biased region" description="Polar residues" evidence="1">
    <location>
        <begin position="48"/>
        <end position="65"/>
    </location>
</feature>
<protein>
    <recommendedName>
        <fullName evidence="2">Zn(2)-C6 fungal-type domain-containing protein</fullName>
    </recommendedName>
</protein>
<dbReference type="InterPro" id="IPR001138">
    <property type="entry name" value="Zn2Cys6_DnaBD"/>
</dbReference>
<dbReference type="EMBL" id="KV417483">
    <property type="protein sequence ID" value="KZP33177.1"/>
    <property type="molecule type" value="Genomic_DNA"/>
</dbReference>
<dbReference type="SUPFAM" id="SSF57701">
    <property type="entry name" value="Zn2/Cys6 DNA-binding domain"/>
    <property type="match status" value="1"/>
</dbReference>
<feature type="region of interest" description="Disordered" evidence="1">
    <location>
        <begin position="1"/>
        <end position="127"/>
    </location>
</feature>
<feature type="compositionally biased region" description="Low complexity" evidence="1">
    <location>
        <begin position="110"/>
        <end position="121"/>
    </location>
</feature>
<evidence type="ECO:0000313" key="4">
    <source>
        <dbReference type="Proteomes" id="UP000076532"/>
    </source>
</evidence>
<evidence type="ECO:0000259" key="2">
    <source>
        <dbReference type="PROSITE" id="PS50048"/>
    </source>
</evidence>
<organism evidence="3 4">
    <name type="scientific">Athelia psychrophila</name>
    <dbReference type="NCBI Taxonomy" id="1759441"/>
    <lineage>
        <taxon>Eukaryota</taxon>
        <taxon>Fungi</taxon>
        <taxon>Dikarya</taxon>
        <taxon>Basidiomycota</taxon>
        <taxon>Agaricomycotina</taxon>
        <taxon>Agaricomycetes</taxon>
        <taxon>Agaricomycetidae</taxon>
        <taxon>Atheliales</taxon>
        <taxon>Atheliaceae</taxon>
        <taxon>Athelia</taxon>
    </lineage>
</organism>
<dbReference type="GO" id="GO:0000981">
    <property type="term" value="F:DNA-binding transcription factor activity, RNA polymerase II-specific"/>
    <property type="evidence" value="ECO:0007669"/>
    <property type="project" value="InterPro"/>
</dbReference>
<proteinExistence type="predicted"/>
<dbReference type="PROSITE" id="PS50048">
    <property type="entry name" value="ZN2_CY6_FUNGAL_2"/>
    <property type="match status" value="1"/>
</dbReference>
<dbReference type="AlphaFoldDB" id="A0A166VY06"/>
<accession>A0A166VY06</accession>
<dbReference type="SMART" id="SM00066">
    <property type="entry name" value="GAL4"/>
    <property type="match status" value="1"/>
</dbReference>
<name>A0A166VY06_9AGAM</name>
<feature type="domain" description="Zn(2)-C6 fungal-type" evidence="2">
    <location>
        <begin position="150"/>
        <end position="181"/>
    </location>
</feature>
<dbReference type="Proteomes" id="UP000076532">
    <property type="component" value="Unassembled WGS sequence"/>
</dbReference>
<dbReference type="PROSITE" id="PS00463">
    <property type="entry name" value="ZN2_CY6_FUNGAL_1"/>
    <property type="match status" value="1"/>
</dbReference>